<dbReference type="EMBL" id="LWBO01000044">
    <property type="protein sequence ID" value="OQP42240.1"/>
    <property type="molecule type" value="Genomic_DNA"/>
</dbReference>
<evidence type="ECO:0000313" key="1">
    <source>
        <dbReference type="EMBL" id="OQP42240.1"/>
    </source>
</evidence>
<accession>A0ABX3NP51</accession>
<proteinExistence type="predicted"/>
<protein>
    <recommendedName>
        <fullName evidence="3">Nucleotidyltransferase family protein</fullName>
    </recommendedName>
</protein>
<sequence>MAVQHEQSIIKALAYFDIFNYPLTLDEIHHFLDQTVSRDDVLLTLQQLVDDNRVFRMGSFYSLQQDPSLRARRTNGNHKAGILLTTGYKVGGFLYQFPFVRGIGISGSLSKNFADQNTDIDYFIITQANRLWLARTLMHLFKKLTFITGHQHLYCMNYYIDEEALRIDEQNIFTATELITLKPVCGNGTMDRFYDQNNWAGSYFPNQPVNKESILLAKPGRLKRAVEWLLDNKVGNSLDNWLMRVTTRRWLKKEQLKKINSHGIRMGLHTGKHFSKPNPEFFQRKVLDALNKKLQTAQVVHS</sequence>
<evidence type="ECO:0008006" key="3">
    <source>
        <dbReference type="Google" id="ProtNLM"/>
    </source>
</evidence>
<dbReference type="Proteomes" id="UP000192277">
    <property type="component" value="Unassembled WGS sequence"/>
</dbReference>
<name>A0ABX3NP51_9BACT</name>
<dbReference type="RefSeq" id="WP_014220513.1">
    <property type="nucleotide sequence ID" value="NZ_LWBO01000044.1"/>
</dbReference>
<reference evidence="1 2" key="1">
    <citation type="submission" date="2016-04" db="EMBL/GenBank/DDBJ databases">
        <authorList>
            <person name="Chen L."/>
            <person name="Zhuang W."/>
            <person name="Wang G."/>
        </authorList>
    </citation>
    <scope>NUCLEOTIDE SEQUENCE [LARGE SCALE GENOMIC DNA]</scope>
    <source>
        <strain evidence="2">GR20</strain>
    </source>
</reference>
<keyword evidence="2" id="KW-1185">Reference proteome</keyword>
<gene>
    <name evidence="1" type="ORF">A4D02_11655</name>
</gene>
<comment type="caution">
    <text evidence="1">The sequence shown here is derived from an EMBL/GenBank/DDBJ whole genome shotgun (WGS) entry which is preliminary data.</text>
</comment>
<evidence type="ECO:0000313" key="2">
    <source>
        <dbReference type="Proteomes" id="UP000192277"/>
    </source>
</evidence>
<organism evidence="1 2">
    <name type="scientific">Niastella koreensis</name>
    <dbReference type="NCBI Taxonomy" id="354356"/>
    <lineage>
        <taxon>Bacteria</taxon>
        <taxon>Pseudomonadati</taxon>
        <taxon>Bacteroidota</taxon>
        <taxon>Chitinophagia</taxon>
        <taxon>Chitinophagales</taxon>
        <taxon>Chitinophagaceae</taxon>
        <taxon>Niastella</taxon>
    </lineage>
</organism>